<protein>
    <submittedName>
        <fullName evidence="1">Uncharacterized protein</fullName>
    </submittedName>
</protein>
<evidence type="ECO:0000313" key="2">
    <source>
        <dbReference type="Proteomes" id="UP001516400"/>
    </source>
</evidence>
<organism evidence="1 2">
    <name type="scientific">Cryptolaemus montrouzieri</name>
    <dbReference type="NCBI Taxonomy" id="559131"/>
    <lineage>
        <taxon>Eukaryota</taxon>
        <taxon>Metazoa</taxon>
        <taxon>Ecdysozoa</taxon>
        <taxon>Arthropoda</taxon>
        <taxon>Hexapoda</taxon>
        <taxon>Insecta</taxon>
        <taxon>Pterygota</taxon>
        <taxon>Neoptera</taxon>
        <taxon>Endopterygota</taxon>
        <taxon>Coleoptera</taxon>
        <taxon>Polyphaga</taxon>
        <taxon>Cucujiformia</taxon>
        <taxon>Coccinelloidea</taxon>
        <taxon>Coccinellidae</taxon>
        <taxon>Scymninae</taxon>
        <taxon>Scymnini</taxon>
        <taxon>Cryptolaemus</taxon>
    </lineage>
</organism>
<gene>
    <name evidence="1" type="ORF">HHI36_009203</name>
</gene>
<dbReference type="Proteomes" id="UP001516400">
    <property type="component" value="Unassembled WGS sequence"/>
</dbReference>
<accession>A0ABD2MV47</accession>
<evidence type="ECO:0000313" key="1">
    <source>
        <dbReference type="EMBL" id="KAL3270145.1"/>
    </source>
</evidence>
<name>A0ABD2MV47_9CUCU</name>
<proteinExistence type="predicted"/>
<dbReference type="AlphaFoldDB" id="A0ABD2MV47"/>
<comment type="caution">
    <text evidence="1">The sequence shown here is derived from an EMBL/GenBank/DDBJ whole genome shotgun (WGS) entry which is preliminary data.</text>
</comment>
<sequence>MLDLSVREDTSVPKDFSMFFLATFFRLLDELSLQHRTEFALNIRRRFLQGGSWSGWRTWRCLGGLSGRSKSIATVAVAQYTK</sequence>
<keyword evidence="2" id="KW-1185">Reference proteome</keyword>
<dbReference type="EMBL" id="JABFTP020000021">
    <property type="protein sequence ID" value="KAL3270145.1"/>
    <property type="molecule type" value="Genomic_DNA"/>
</dbReference>
<reference evidence="1 2" key="1">
    <citation type="journal article" date="2021" name="BMC Biol.">
        <title>Horizontally acquired antibacterial genes associated with adaptive radiation of ladybird beetles.</title>
        <authorList>
            <person name="Li H.S."/>
            <person name="Tang X.F."/>
            <person name="Huang Y.H."/>
            <person name="Xu Z.Y."/>
            <person name="Chen M.L."/>
            <person name="Du X.Y."/>
            <person name="Qiu B.Y."/>
            <person name="Chen P.T."/>
            <person name="Zhang W."/>
            <person name="Slipinski A."/>
            <person name="Escalona H.E."/>
            <person name="Waterhouse R.M."/>
            <person name="Zwick A."/>
            <person name="Pang H."/>
        </authorList>
    </citation>
    <scope>NUCLEOTIDE SEQUENCE [LARGE SCALE GENOMIC DNA]</scope>
    <source>
        <strain evidence="1">SYSU2018</strain>
    </source>
</reference>